<accession>A0ABD5WMP1</accession>
<dbReference type="PROSITE" id="PS00723">
    <property type="entry name" value="POLYPRENYL_SYNTHASE_1"/>
    <property type="match status" value="1"/>
</dbReference>
<comment type="cofactor">
    <cofactor evidence="1">
        <name>Mg(2+)</name>
        <dbReference type="ChEBI" id="CHEBI:18420"/>
    </cofactor>
</comment>
<dbReference type="SFLD" id="SFLDS00005">
    <property type="entry name" value="Isoprenoid_Synthase_Type_I"/>
    <property type="match status" value="1"/>
</dbReference>
<dbReference type="InterPro" id="IPR008949">
    <property type="entry name" value="Isoprenoid_synthase_dom_sf"/>
</dbReference>
<dbReference type="SUPFAM" id="SSF48576">
    <property type="entry name" value="Terpenoid synthases"/>
    <property type="match status" value="1"/>
</dbReference>
<keyword evidence="5" id="KW-0460">Magnesium</keyword>
<evidence type="ECO:0000256" key="1">
    <source>
        <dbReference type="ARBA" id="ARBA00001946"/>
    </source>
</evidence>
<keyword evidence="3 6" id="KW-0808">Transferase</keyword>
<dbReference type="RefSeq" id="WP_382208830.1">
    <property type="nucleotide sequence ID" value="NZ_JBHSZH010000003.1"/>
</dbReference>
<dbReference type="InterPro" id="IPR033749">
    <property type="entry name" value="Polyprenyl_synt_CS"/>
</dbReference>
<dbReference type="Proteomes" id="UP001596407">
    <property type="component" value="Unassembled WGS sequence"/>
</dbReference>
<evidence type="ECO:0000256" key="3">
    <source>
        <dbReference type="ARBA" id="ARBA00022679"/>
    </source>
</evidence>
<keyword evidence="9" id="KW-1185">Reference proteome</keyword>
<keyword evidence="4" id="KW-0479">Metal-binding</keyword>
<evidence type="ECO:0000256" key="4">
    <source>
        <dbReference type="ARBA" id="ARBA00022723"/>
    </source>
</evidence>
<dbReference type="InterPro" id="IPR000092">
    <property type="entry name" value="Polyprenyl_synt"/>
</dbReference>
<dbReference type="PANTHER" id="PTHR12001:SF85">
    <property type="entry name" value="SHORT CHAIN ISOPRENYL DIPHOSPHATE SYNTHASE"/>
    <property type="match status" value="1"/>
</dbReference>
<dbReference type="AlphaFoldDB" id="A0ABD5WMP1"/>
<dbReference type="GO" id="GO:0046872">
    <property type="term" value="F:metal ion binding"/>
    <property type="evidence" value="ECO:0007669"/>
    <property type="project" value="UniProtKB-KW"/>
</dbReference>
<proteinExistence type="inferred from homology"/>
<evidence type="ECO:0000256" key="7">
    <source>
        <dbReference type="SAM" id="MobiDB-lite"/>
    </source>
</evidence>
<dbReference type="PANTHER" id="PTHR12001">
    <property type="entry name" value="GERANYLGERANYL PYROPHOSPHATE SYNTHASE"/>
    <property type="match status" value="1"/>
</dbReference>
<comment type="caution">
    <text evidence="8">The sequence shown here is derived from an EMBL/GenBank/DDBJ whole genome shotgun (WGS) entry which is preliminary data.</text>
</comment>
<protein>
    <submittedName>
        <fullName evidence="8">Polyprenyl synthetase family protein</fullName>
        <ecNumber evidence="8">2.5.1.-</ecNumber>
    </submittedName>
</protein>
<dbReference type="EC" id="2.5.1.-" evidence="8"/>
<reference evidence="8 9" key="1">
    <citation type="journal article" date="2019" name="Int. J. Syst. Evol. Microbiol.">
        <title>The Global Catalogue of Microorganisms (GCM) 10K type strain sequencing project: providing services to taxonomists for standard genome sequencing and annotation.</title>
        <authorList>
            <consortium name="The Broad Institute Genomics Platform"/>
            <consortium name="The Broad Institute Genome Sequencing Center for Infectious Disease"/>
            <person name="Wu L."/>
            <person name="Ma J."/>
        </authorList>
    </citation>
    <scope>NUCLEOTIDE SEQUENCE [LARGE SCALE GENOMIC DNA]</scope>
    <source>
        <strain evidence="8 9">DT72</strain>
    </source>
</reference>
<organism evidence="8 9">
    <name type="scientific">Halorussus caseinilyticus</name>
    <dbReference type="NCBI Taxonomy" id="3034025"/>
    <lineage>
        <taxon>Archaea</taxon>
        <taxon>Methanobacteriati</taxon>
        <taxon>Methanobacteriota</taxon>
        <taxon>Stenosarchaea group</taxon>
        <taxon>Halobacteria</taxon>
        <taxon>Halobacteriales</taxon>
        <taxon>Haladaptataceae</taxon>
        <taxon>Halorussus</taxon>
    </lineage>
</organism>
<gene>
    <name evidence="8" type="ORF">ACFQJ6_03390</name>
</gene>
<comment type="similarity">
    <text evidence="2 6">Belongs to the FPP/GGPP synthase family.</text>
</comment>
<feature type="region of interest" description="Disordered" evidence="7">
    <location>
        <begin position="1"/>
        <end position="29"/>
    </location>
</feature>
<evidence type="ECO:0000256" key="2">
    <source>
        <dbReference type="ARBA" id="ARBA00006706"/>
    </source>
</evidence>
<dbReference type="Gene3D" id="1.10.600.10">
    <property type="entry name" value="Farnesyl Diphosphate Synthase"/>
    <property type="match status" value="1"/>
</dbReference>
<dbReference type="CDD" id="cd00685">
    <property type="entry name" value="Trans_IPPS_HT"/>
    <property type="match status" value="1"/>
</dbReference>
<dbReference type="GO" id="GO:0016740">
    <property type="term" value="F:transferase activity"/>
    <property type="evidence" value="ECO:0007669"/>
    <property type="project" value="UniProtKB-KW"/>
</dbReference>
<name>A0ABD5WMP1_9EURY</name>
<sequence>MYDAPSVPPLDDVPAAGSSTENGIDSSTPPSAVFEWLKSDVRPVVDDRIADIVGDSSFSERLAYQVETGGKRVRPGLTLTAAELCGLERDRALDIAACVELIHTYSLVHDDLADGDRTRRGEPTFWDVFGRPDAVNVGDMLLSYALEALPESVTERAIATVRTMTEGQQLDFDFTGRRDCTVEDYLTMVWKKTGVLLDFCIAAPQLASGTTLAVDEKRLGRLWQAFQIRDDVLDLEPNSGRDAIGSDVRAGKRTLMAVHADDEAIYDILDKPPAETSDADVEFVRERSEAHGSIQFARHRMRVHARDAVRTLDDLPDCPQRDRLLSLCEYVVARGTDSQGQ</sequence>
<evidence type="ECO:0000313" key="9">
    <source>
        <dbReference type="Proteomes" id="UP001596407"/>
    </source>
</evidence>
<dbReference type="EMBL" id="JBHSZH010000003">
    <property type="protein sequence ID" value="MFC7079334.1"/>
    <property type="molecule type" value="Genomic_DNA"/>
</dbReference>
<feature type="compositionally biased region" description="Polar residues" evidence="7">
    <location>
        <begin position="17"/>
        <end position="29"/>
    </location>
</feature>
<evidence type="ECO:0000256" key="5">
    <source>
        <dbReference type="ARBA" id="ARBA00022842"/>
    </source>
</evidence>
<dbReference type="Pfam" id="PF00348">
    <property type="entry name" value="polyprenyl_synt"/>
    <property type="match status" value="1"/>
</dbReference>
<evidence type="ECO:0000256" key="6">
    <source>
        <dbReference type="RuleBase" id="RU004466"/>
    </source>
</evidence>
<evidence type="ECO:0000313" key="8">
    <source>
        <dbReference type="EMBL" id="MFC7079334.1"/>
    </source>
</evidence>